<name>A0A3A2ZRH0_9EURO</name>
<keyword evidence="3" id="KW-1185">Reference proteome</keyword>
<comment type="caution">
    <text evidence="2">The sequence shown here is derived from an EMBL/GenBank/DDBJ whole genome shotgun (WGS) entry which is preliminary data.</text>
</comment>
<reference evidence="3" key="1">
    <citation type="submission" date="2017-02" db="EMBL/GenBank/DDBJ databases">
        <authorList>
            <person name="Tafer H."/>
            <person name="Lopandic K."/>
        </authorList>
    </citation>
    <scope>NUCLEOTIDE SEQUENCE [LARGE SCALE GENOMIC DNA]</scope>
    <source>
        <strain evidence="3">CBS 366.77</strain>
    </source>
</reference>
<evidence type="ECO:0000313" key="2">
    <source>
        <dbReference type="EMBL" id="RJE24913.1"/>
    </source>
</evidence>
<feature type="region of interest" description="Disordered" evidence="1">
    <location>
        <begin position="1"/>
        <end position="22"/>
    </location>
</feature>
<organism evidence="2 3">
    <name type="scientific">Aspergillus sclerotialis</name>
    <dbReference type="NCBI Taxonomy" id="2070753"/>
    <lineage>
        <taxon>Eukaryota</taxon>
        <taxon>Fungi</taxon>
        <taxon>Dikarya</taxon>
        <taxon>Ascomycota</taxon>
        <taxon>Pezizomycotina</taxon>
        <taxon>Eurotiomycetes</taxon>
        <taxon>Eurotiomycetidae</taxon>
        <taxon>Eurotiales</taxon>
        <taxon>Aspergillaceae</taxon>
        <taxon>Aspergillus</taxon>
        <taxon>Aspergillus subgen. Polypaecilum</taxon>
    </lineage>
</organism>
<sequence>MNMKRASAGYGERRNKNPLVTRTPDELDEDVKAFYERVELGNTIDLGTLIRGARIARDPRNLSQPAVPGITSAELNTIKEEGKSNFFQQTKQLKVTIMTTACAAIIQ</sequence>
<dbReference type="Proteomes" id="UP000266188">
    <property type="component" value="Unassembled WGS sequence"/>
</dbReference>
<evidence type="ECO:0000256" key="1">
    <source>
        <dbReference type="SAM" id="MobiDB-lite"/>
    </source>
</evidence>
<gene>
    <name evidence="2" type="ORF">PHISCL_02745</name>
</gene>
<dbReference type="EMBL" id="MVGC01000064">
    <property type="protein sequence ID" value="RJE24913.1"/>
    <property type="molecule type" value="Genomic_DNA"/>
</dbReference>
<accession>A0A3A2ZRH0</accession>
<proteinExistence type="predicted"/>
<dbReference type="AlphaFoldDB" id="A0A3A2ZRH0"/>
<protein>
    <submittedName>
        <fullName evidence="2">Sugar and other transporter</fullName>
    </submittedName>
</protein>
<dbReference type="OrthoDB" id="6339427at2759"/>
<evidence type="ECO:0000313" key="3">
    <source>
        <dbReference type="Proteomes" id="UP000266188"/>
    </source>
</evidence>